<feature type="compositionally biased region" description="Basic and acidic residues" evidence="2">
    <location>
        <begin position="733"/>
        <end position="748"/>
    </location>
</feature>
<dbReference type="InterPro" id="IPR052016">
    <property type="entry name" value="Bact_Sigma-Reg"/>
</dbReference>
<dbReference type="PANTHER" id="PTHR43156">
    <property type="entry name" value="STAGE II SPORULATION PROTEIN E-RELATED"/>
    <property type="match status" value="1"/>
</dbReference>
<accession>A0A537J1R2</accession>
<evidence type="ECO:0000313" key="5">
    <source>
        <dbReference type="Proteomes" id="UP000320048"/>
    </source>
</evidence>
<evidence type="ECO:0000256" key="2">
    <source>
        <dbReference type="SAM" id="MobiDB-lite"/>
    </source>
</evidence>
<name>A0A537J1R2_9BACT</name>
<proteinExistence type="predicted"/>
<dbReference type="Pfam" id="PF01590">
    <property type="entry name" value="GAF"/>
    <property type="match status" value="1"/>
</dbReference>
<organism evidence="4 5">
    <name type="scientific">Candidatus Segetimicrobium genomatis</name>
    <dbReference type="NCBI Taxonomy" id="2569760"/>
    <lineage>
        <taxon>Bacteria</taxon>
        <taxon>Bacillati</taxon>
        <taxon>Candidatus Sysuimicrobiota</taxon>
        <taxon>Candidatus Sysuimicrobiia</taxon>
        <taxon>Candidatus Sysuimicrobiales</taxon>
        <taxon>Candidatus Segetimicrobiaceae</taxon>
        <taxon>Candidatus Segetimicrobium</taxon>
    </lineage>
</organism>
<feature type="region of interest" description="Disordered" evidence="2">
    <location>
        <begin position="670"/>
        <end position="775"/>
    </location>
</feature>
<dbReference type="PANTHER" id="PTHR43156:SF2">
    <property type="entry name" value="STAGE II SPORULATION PROTEIN E"/>
    <property type="match status" value="1"/>
</dbReference>
<feature type="domain" description="GAF" evidence="3">
    <location>
        <begin position="39"/>
        <end position="194"/>
    </location>
</feature>
<dbReference type="SMART" id="SM00065">
    <property type="entry name" value="GAF"/>
    <property type="match status" value="3"/>
</dbReference>
<protein>
    <submittedName>
        <fullName evidence="4">GAF domain-containing protein</fullName>
    </submittedName>
</protein>
<evidence type="ECO:0000313" key="4">
    <source>
        <dbReference type="EMBL" id="TMI77480.1"/>
    </source>
</evidence>
<reference evidence="4 5" key="1">
    <citation type="journal article" date="2019" name="Nat. Microbiol.">
        <title>Mediterranean grassland soil C-N compound turnover is dependent on rainfall and depth, and is mediated by genomically divergent microorganisms.</title>
        <authorList>
            <person name="Diamond S."/>
            <person name="Andeer P.F."/>
            <person name="Li Z."/>
            <person name="Crits-Christoph A."/>
            <person name="Burstein D."/>
            <person name="Anantharaman K."/>
            <person name="Lane K.R."/>
            <person name="Thomas B.C."/>
            <person name="Pan C."/>
            <person name="Northen T.R."/>
            <person name="Banfield J.F."/>
        </authorList>
    </citation>
    <scope>NUCLEOTIDE SEQUENCE [LARGE SCALE GENOMIC DNA]</scope>
    <source>
        <strain evidence="4">NP_7</strain>
    </source>
</reference>
<dbReference type="Pfam" id="PF13185">
    <property type="entry name" value="GAF_2"/>
    <property type="match status" value="2"/>
</dbReference>
<feature type="compositionally biased region" description="Basic and acidic residues" evidence="2">
    <location>
        <begin position="671"/>
        <end position="682"/>
    </location>
</feature>
<keyword evidence="1" id="KW-0378">Hydrolase</keyword>
<dbReference type="InterPro" id="IPR003018">
    <property type="entry name" value="GAF"/>
</dbReference>
<evidence type="ECO:0000259" key="3">
    <source>
        <dbReference type="SMART" id="SM00065"/>
    </source>
</evidence>
<dbReference type="Gene3D" id="3.30.450.40">
    <property type="match status" value="4"/>
</dbReference>
<dbReference type="EMBL" id="VBAO01000463">
    <property type="protein sequence ID" value="TMI77480.1"/>
    <property type="molecule type" value="Genomic_DNA"/>
</dbReference>
<dbReference type="SUPFAM" id="SSF55781">
    <property type="entry name" value="GAF domain-like"/>
    <property type="match status" value="4"/>
</dbReference>
<gene>
    <name evidence="4" type="ORF">E6H04_14160</name>
</gene>
<sequence>MARGLTKRKPAKGAVREKAALGEKIARLELLQAIVVAANEEDAMQICLDRICAHIGWPIGHAYLHSGKPSRELVSGPWHLDDPKRFETFRKATAATRFFPGIGLPGRVLGGGKPLWIADVTKDPYFPAARQAAALGVKAGFGIPVRAGTEVAAVLEFFATKALEADGPLLDLMAHISTQLGRGIERRRAEDQRVQFEAVSKRLEQLYRLSSTVQEPLSLKEQLTRVLETARQVVEIDRFYIWAVTPDDERLVSLATAGFSEEEVKPLLGVEIPLADAGAMYKAYRERVSLFFNEQNPLPPDLRLKPPYSELEAIRTKRFMVVPMIARGRRVGLLAADNKWSSRRIDPQIVDVLQVFASHAAVAVENARLFQELQARNRDLAETLEQQTATGEVLKVIGRSTFDLHPVLEALVQNAARLCQADKAFIFRRDGEVFLLAVAYNASPEYTQFIERHPISPGRGTVVGRTALEGRAVHLPDVLADPEYVWGESQKVGGFRTVLGVPMLREGACIGVIAIWREEVRPFTDKQIQLVTTFADQAVIATENVRLLQELQARTRDLARSVQELQALAEVGQSVSSTLDLQTVLTTIAARAVQLSGTSGGTIREYDEATQTFHLRATHNVEKDLIDVLSEPIRLGEGVMGHAAACPPPGAGRVYTARLSVAPVGALPLRAADRGRPDRLAPRDGQLPPGSGPPPRSLRGPVRPGDPERAALPGDRGQGTPARDRQPAQVSVPREHEPRTAHPAERHSGLHGVDPGQYLRRGVRQGPGGPPAGAE</sequence>
<dbReference type="InterPro" id="IPR029016">
    <property type="entry name" value="GAF-like_dom_sf"/>
</dbReference>
<dbReference type="Proteomes" id="UP000320048">
    <property type="component" value="Unassembled WGS sequence"/>
</dbReference>
<feature type="domain" description="GAF" evidence="3">
    <location>
        <begin position="218"/>
        <end position="374"/>
    </location>
</feature>
<evidence type="ECO:0000256" key="1">
    <source>
        <dbReference type="ARBA" id="ARBA00022801"/>
    </source>
</evidence>
<feature type="domain" description="GAF" evidence="3">
    <location>
        <begin position="403"/>
        <end position="552"/>
    </location>
</feature>
<dbReference type="AlphaFoldDB" id="A0A537J1R2"/>
<dbReference type="GO" id="GO:0016791">
    <property type="term" value="F:phosphatase activity"/>
    <property type="evidence" value="ECO:0007669"/>
    <property type="project" value="TreeGrafter"/>
</dbReference>
<comment type="caution">
    <text evidence="4">The sequence shown here is derived from an EMBL/GenBank/DDBJ whole genome shotgun (WGS) entry which is preliminary data.</text>
</comment>